<dbReference type="InterPro" id="IPR050194">
    <property type="entry name" value="Glycosyltransferase_grp1"/>
</dbReference>
<dbReference type="Gene3D" id="3.40.50.2000">
    <property type="entry name" value="Glycogen Phosphorylase B"/>
    <property type="match status" value="2"/>
</dbReference>
<reference evidence="3 4" key="1">
    <citation type="journal article" date="2016" name="Nat. Commun.">
        <title>Thousands of microbial genomes shed light on interconnected biogeochemical processes in an aquifer system.</title>
        <authorList>
            <person name="Anantharaman K."/>
            <person name="Brown C.T."/>
            <person name="Hug L.A."/>
            <person name="Sharon I."/>
            <person name="Castelle C.J."/>
            <person name="Probst A.J."/>
            <person name="Thomas B.C."/>
            <person name="Singh A."/>
            <person name="Wilkins M.J."/>
            <person name="Karaoz U."/>
            <person name="Brodie E.L."/>
            <person name="Williams K.H."/>
            <person name="Hubbard S.S."/>
            <person name="Banfield J.F."/>
        </authorList>
    </citation>
    <scope>NUCLEOTIDE SEQUENCE [LARGE SCALE GENOMIC DNA]</scope>
</reference>
<dbReference type="Proteomes" id="UP000178808">
    <property type="component" value="Unassembled WGS sequence"/>
</dbReference>
<dbReference type="GO" id="GO:0016757">
    <property type="term" value="F:glycosyltransferase activity"/>
    <property type="evidence" value="ECO:0007669"/>
    <property type="project" value="InterPro"/>
</dbReference>
<dbReference type="EMBL" id="MHIZ01000024">
    <property type="protein sequence ID" value="OGY60087.1"/>
    <property type="molecule type" value="Genomic_DNA"/>
</dbReference>
<dbReference type="Pfam" id="PF13439">
    <property type="entry name" value="Glyco_transf_4"/>
    <property type="match status" value="1"/>
</dbReference>
<feature type="domain" description="Glycosyltransferase subfamily 4-like N-terminal" evidence="2">
    <location>
        <begin position="19"/>
        <end position="192"/>
    </location>
</feature>
<dbReference type="InterPro" id="IPR028098">
    <property type="entry name" value="Glyco_trans_4-like_N"/>
</dbReference>
<dbReference type="InterPro" id="IPR001296">
    <property type="entry name" value="Glyco_trans_1"/>
</dbReference>
<organism evidence="3 4">
    <name type="scientific">Candidatus Colwellbacteria bacterium RIFCSPLOWO2_02_FULL_44_20b</name>
    <dbReference type="NCBI Taxonomy" id="1797691"/>
    <lineage>
        <taxon>Bacteria</taxon>
        <taxon>Candidatus Colwelliibacteriota</taxon>
    </lineage>
</organism>
<dbReference type="PANTHER" id="PTHR45947:SF3">
    <property type="entry name" value="SULFOQUINOVOSYL TRANSFERASE SQD2"/>
    <property type="match status" value="1"/>
</dbReference>
<evidence type="ECO:0008006" key="5">
    <source>
        <dbReference type="Google" id="ProtNLM"/>
    </source>
</evidence>
<evidence type="ECO:0000259" key="1">
    <source>
        <dbReference type="Pfam" id="PF00534"/>
    </source>
</evidence>
<proteinExistence type="predicted"/>
<evidence type="ECO:0000259" key="2">
    <source>
        <dbReference type="Pfam" id="PF13439"/>
    </source>
</evidence>
<dbReference type="PANTHER" id="PTHR45947">
    <property type="entry name" value="SULFOQUINOVOSYL TRANSFERASE SQD2"/>
    <property type="match status" value="1"/>
</dbReference>
<evidence type="ECO:0000313" key="3">
    <source>
        <dbReference type="EMBL" id="OGY60087.1"/>
    </source>
</evidence>
<gene>
    <name evidence="3" type="ORF">A3I31_03000</name>
</gene>
<dbReference type="Pfam" id="PF00534">
    <property type="entry name" value="Glycos_transf_1"/>
    <property type="match status" value="1"/>
</dbReference>
<dbReference type="SUPFAM" id="SSF53756">
    <property type="entry name" value="UDP-Glycosyltransferase/glycogen phosphorylase"/>
    <property type="match status" value="1"/>
</dbReference>
<sequence length="371" mass="42584">MELPSNLKIALVHDYINQFGGAERVFKTLTEEFPEADLYTLFYEEDETNQFLKSRIKGTSFLDKPFVRKQHRAFIPLMALAANMMNLGDKYDLIISDSAGFGKGIRYKNTPHIAYCHSPLRYAWEPDFYLGTLFSSPLIKAATPIFKYLQWWDKKAGKKPDLLVANSRHTADKLRQFYEREADVIHPPVDTDIFYYDKRVKKRDYFLALGRMIHYKRFDLTIQAFNRLKIPLKVVGTGPELERIKSMSFSPNIEFLSFISDEELRRVINGARALIFPQIEDFGLTAAESIACGTPVIAYEGGGALEIIEDGINGILFKDQTIPALTEGINRFEKTKFDPKKISETAQKFSKTNFIDSLRKSIKETLEGKNR</sequence>
<comment type="caution">
    <text evidence="3">The sequence shown here is derived from an EMBL/GenBank/DDBJ whole genome shotgun (WGS) entry which is preliminary data.</text>
</comment>
<accession>A0A1G1Z8Y4</accession>
<feature type="domain" description="Glycosyl transferase family 1" evidence="1">
    <location>
        <begin position="200"/>
        <end position="348"/>
    </location>
</feature>
<evidence type="ECO:0000313" key="4">
    <source>
        <dbReference type="Proteomes" id="UP000178808"/>
    </source>
</evidence>
<dbReference type="AlphaFoldDB" id="A0A1G1Z8Y4"/>
<protein>
    <recommendedName>
        <fullName evidence="5">Glycosyl transferase family 1 domain-containing protein</fullName>
    </recommendedName>
</protein>
<name>A0A1G1Z8Y4_9BACT</name>